<proteinExistence type="predicted"/>
<evidence type="ECO:0000256" key="1">
    <source>
        <dbReference type="SAM" id="MobiDB-lite"/>
    </source>
</evidence>
<keyword evidence="2" id="KW-0472">Membrane</keyword>
<dbReference type="EMBL" id="MK500327">
    <property type="protein sequence ID" value="QBK85478.1"/>
    <property type="molecule type" value="Genomic_DNA"/>
</dbReference>
<evidence type="ECO:0000313" key="3">
    <source>
        <dbReference type="EMBL" id="QBK85478.1"/>
    </source>
</evidence>
<feature type="region of interest" description="Disordered" evidence="1">
    <location>
        <begin position="36"/>
        <end position="57"/>
    </location>
</feature>
<gene>
    <name evidence="3" type="ORF">LCMAC101_00650</name>
</gene>
<reference evidence="3" key="1">
    <citation type="journal article" date="2019" name="MBio">
        <title>Virus Genomes from Deep Sea Sediments Expand the Ocean Megavirome and Support Independent Origins of Viral Gigantism.</title>
        <authorList>
            <person name="Backstrom D."/>
            <person name="Yutin N."/>
            <person name="Jorgensen S.L."/>
            <person name="Dharamshi J."/>
            <person name="Homa F."/>
            <person name="Zaremba-Niedwiedzka K."/>
            <person name="Spang A."/>
            <person name="Wolf Y.I."/>
            <person name="Koonin E.V."/>
            <person name="Ettema T.J."/>
        </authorList>
    </citation>
    <scope>NUCLEOTIDE SEQUENCE</scope>
</reference>
<accession>A0A481YQM2</accession>
<feature type="transmembrane region" description="Helical" evidence="2">
    <location>
        <begin position="6"/>
        <end position="25"/>
    </location>
</feature>
<sequence>MEIIKIVIGIIVLLIVALLTIIYIAPYKKENLNGESGSINLPKPTKKKDKEKRAEHHFDENDKLIRICFVEPGDGKGNYSYSSDLLREVQKYYPLAEYPTYDDGMAHMIKLHNEKDESTGYSINLKKGAWRYCASFIS</sequence>
<keyword evidence="2" id="KW-0812">Transmembrane</keyword>
<name>A0A481YQM2_9VIRU</name>
<keyword evidence="2" id="KW-1133">Transmembrane helix</keyword>
<protein>
    <submittedName>
        <fullName evidence="3">Uncharacterized protein</fullName>
    </submittedName>
</protein>
<evidence type="ECO:0000256" key="2">
    <source>
        <dbReference type="SAM" id="Phobius"/>
    </source>
</evidence>
<organism evidence="3">
    <name type="scientific">Marseillevirus LCMAC101</name>
    <dbReference type="NCBI Taxonomy" id="2506602"/>
    <lineage>
        <taxon>Viruses</taxon>
        <taxon>Varidnaviria</taxon>
        <taxon>Bamfordvirae</taxon>
        <taxon>Nucleocytoviricota</taxon>
        <taxon>Megaviricetes</taxon>
        <taxon>Pimascovirales</taxon>
        <taxon>Pimascovirales incertae sedis</taxon>
        <taxon>Marseilleviridae</taxon>
    </lineage>
</organism>